<evidence type="ECO:0000256" key="2">
    <source>
        <dbReference type="SAM" id="MobiDB-lite"/>
    </source>
</evidence>
<name>A0ABQ8TBT8_PERAM</name>
<sequence length="274" mass="31066">MLLIGGEEAWAIAGDADKVRLNREEDSYKQEMLRLEKDLTELESTVEELRGNVINRKTRVNMSDVENMALILSKSSKTVADLKVRFPSLQEGMKGLLASEMEKVVREEKFLKEEPERLESALRRCKKLTGTLVTLKRLASVQEQRLPPSATPESRLSPTMGLGGDSDTPITPPAHGKAYLDRRFPDRWIGRGGPIAWPPRSPDLNPLDFYLWGHLKSLVYSSPVPDLESLQNRIVACPEDIHNTPGVWDRFRRSMRHRYEVCIQAGGGHFEHLL</sequence>
<gene>
    <name evidence="3" type="ORF">ANN_05368</name>
</gene>
<dbReference type="Proteomes" id="UP001148838">
    <property type="component" value="Unassembled WGS sequence"/>
</dbReference>
<dbReference type="PANTHER" id="PTHR22741:SF10">
    <property type="entry name" value="COILED-COIL DOMAIN-CONTAINING PROTEIN CG32809"/>
    <property type="match status" value="1"/>
</dbReference>
<organism evidence="3 4">
    <name type="scientific">Periplaneta americana</name>
    <name type="common">American cockroach</name>
    <name type="synonym">Blatta americana</name>
    <dbReference type="NCBI Taxonomy" id="6978"/>
    <lineage>
        <taxon>Eukaryota</taxon>
        <taxon>Metazoa</taxon>
        <taxon>Ecdysozoa</taxon>
        <taxon>Arthropoda</taxon>
        <taxon>Hexapoda</taxon>
        <taxon>Insecta</taxon>
        <taxon>Pterygota</taxon>
        <taxon>Neoptera</taxon>
        <taxon>Polyneoptera</taxon>
        <taxon>Dictyoptera</taxon>
        <taxon>Blattodea</taxon>
        <taxon>Blattoidea</taxon>
        <taxon>Blattidae</taxon>
        <taxon>Blattinae</taxon>
        <taxon>Periplaneta</taxon>
    </lineage>
</organism>
<evidence type="ECO:0000313" key="3">
    <source>
        <dbReference type="EMBL" id="KAJ4443693.1"/>
    </source>
</evidence>
<feature type="region of interest" description="Disordered" evidence="2">
    <location>
        <begin position="143"/>
        <end position="171"/>
    </location>
</feature>
<proteinExistence type="predicted"/>
<keyword evidence="4" id="KW-1185">Reference proteome</keyword>
<evidence type="ECO:0000256" key="1">
    <source>
        <dbReference type="SAM" id="Coils"/>
    </source>
</evidence>
<reference evidence="3 4" key="1">
    <citation type="journal article" date="2022" name="Allergy">
        <title>Genome assembly and annotation of Periplaneta americana reveal a comprehensive cockroach allergen profile.</title>
        <authorList>
            <person name="Wang L."/>
            <person name="Xiong Q."/>
            <person name="Saelim N."/>
            <person name="Wang L."/>
            <person name="Nong W."/>
            <person name="Wan A.T."/>
            <person name="Shi M."/>
            <person name="Liu X."/>
            <person name="Cao Q."/>
            <person name="Hui J.H.L."/>
            <person name="Sookrung N."/>
            <person name="Leung T.F."/>
            <person name="Tungtrongchitr A."/>
            <person name="Tsui S.K.W."/>
        </authorList>
    </citation>
    <scope>NUCLEOTIDE SEQUENCE [LARGE SCALE GENOMIC DNA]</scope>
    <source>
        <strain evidence="3">PWHHKU_190912</strain>
    </source>
</reference>
<keyword evidence="1" id="KW-0175">Coiled coil</keyword>
<comment type="caution">
    <text evidence="3">The sequence shown here is derived from an EMBL/GenBank/DDBJ whole genome shotgun (WGS) entry which is preliminary data.</text>
</comment>
<evidence type="ECO:0000313" key="4">
    <source>
        <dbReference type="Proteomes" id="UP001148838"/>
    </source>
</evidence>
<accession>A0ABQ8TBT8</accession>
<protein>
    <submittedName>
        <fullName evidence="3">Uncharacterized protein</fullName>
    </submittedName>
</protein>
<dbReference type="InterPro" id="IPR051825">
    <property type="entry name" value="SRCIN1"/>
</dbReference>
<dbReference type="PANTHER" id="PTHR22741">
    <property type="entry name" value="P140CAP/SNIP-RELATED"/>
    <property type="match status" value="1"/>
</dbReference>
<dbReference type="Gene3D" id="1.20.58.1540">
    <property type="entry name" value="Actin interacting protein 3, C-terminal domain"/>
    <property type="match status" value="1"/>
</dbReference>
<dbReference type="EMBL" id="JAJSOF020000013">
    <property type="protein sequence ID" value="KAJ4443693.1"/>
    <property type="molecule type" value="Genomic_DNA"/>
</dbReference>
<feature type="coiled-coil region" evidence="1">
    <location>
        <begin position="18"/>
        <end position="52"/>
    </location>
</feature>
<dbReference type="Gene3D" id="3.30.420.10">
    <property type="entry name" value="Ribonuclease H-like superfamily/Ribonuclease H"/>
    <property type="match status" value="1"/>
</dbReference>
<dbReference type="InterPro" id="IPR036397">
    <property type="entry name" value="RNaseH_sf"/>
</dbReference>